<accession>A0A6S6SUV0</accession>
<dbReference type="AlphaFoldDB" id="A0A6S6SUV0"/>
<evidence type="ECO:0000313" key="2">
    <source>
        <dbReference type="EMBL" id="CAA6806340.1"/>
    </source>
</evidence>
<evidence type="ECO:0000256" key="1">
    <source>
        <dbReference type="SAM" id="Phobius"/>
    </source>
</evidence>
<keyword evidence="1" id="KW-0812">Transmembrane</keyword>
<organism evidence="2">
    <name type="scientific">uncultured Thiotrichaceae bacterium</name>
    <dbReference type="NCBI Taxonomy" id="298394"/>
    <lineage>
        <taxon>Bacteria</taxon>
        <taxon>Pseudomonadati</taxon>
        <taxon>Pseudomonadota</taxon>
        <taxon>Gammaproteobacteria</taxon>
        <taxon>Thiotrichales</taxon>
        <taxon>Thiotrichaceae</taxon>
        <taxon>environmental samples</taxon>
    </lineage>
</organism>
<feature type="transmembrane region" description="Helical" evidence="1">
    <location>
        <begin position="6"/>
        <end position="24"/>
    </location>
</feature>
<proteinExistence type="predicted"/>
<dbReference type="EMBL" id="CACVAY010000030">
    <property type="protein sequence ID" value="CAA6806340.1"/>
    <property type="molecule type" value="Genomic_DNA"/>
</dbReference>
<sequence>MTKKHILIGIAILAIFIGILLLQLGGDGIKKDIGYSIQNGLAKLLARDKKIEVSELSYQLEKSHCHIQKDNNRTILVVAPQNSCSVYFPPEKGTIVRTVPTLKHTSGICNVTLRHVRPSNKERYLLPDSEHKSLTLKVLEQGATLNIIATGNAPCAFTIDH</sequence>
<keyword evidence="1" id="KW-0472">Membrane</keyword>
<keyword evidence="1" id="KW-1133">Transmembrane helix</keyword>
<reference evidence="2" key="1">
    <citation type="submission" date="2020-01" db="EMBL/GenBank/DDBJ databases">
        <authorList>
            <person name="Meier V. D."/>
            <person name="Meier V D."/>
        </authorList>
    </citation>
    <scope>NUCLEOTIDE SEQUENCE</scope>
    <source>
        <strain evidence="2">HLG_WM_MAG_07</strain>
    </source>
</reference>
<name>A0A6S6SUV0_9GAMM</name>
<protein>
    <submittedName>
        <fullName evidence="2">Uncharacterized protein</fullName>
    </submittedName>
</protein>
<gene>
    <name evidence="2" type="ORF">HELGO_WM12164</name>
</gene>